<reference evidence="3 4" key="1">
    <citation type="submission" date="2018-08" db="EMBL/GenBank/DDBJ databases">
        <title>Diversity &amp; Physiological Properties of Lignin-Decomposing Actinobacteria from Soil.</title>
        <authorList>
            <person name="Roh S.G."/>
            <person name="Kim S.B."/>
        </authorList>
    </citation>
    <scope>NUCLEOTIDE SEQUENCE [LARGE SCALE GENOMIC DNA]</scope>
    <source>
        <strain evidence="3 4">MMS17-GH009</strain>
    </source>
</reference>
<feature type="transmembrane region" description="Helical" evidence="2">
    <location>
        <begin position="234"/>
        <end position="258"/>
    </location>
</feature>
<evidence type="ECO:0000313" key="3">
    <source>
        <dbReference type="EMBL" id="RGD62618.1"/>
    </source>
</evidence>
<feature type="transmembrane region" description="Helical" evidence="2">
    <location>
        <begin position="141"/>
        <end position="161"/>
    </location>
</feature>
<keyword evidence="4" id="KW-1185">Reference proteome</keyword>
<protein>
    <submittedName>
        <fullName evidence="3">Ribonuclease BN</fullName>
    </submittedName>
</protein>
<evidence type="ECO:0000256" key="1">
    <source>
        <dbReference type="SAM" id="MobiDB-lite"/>
    </source>
</evidence>
<feature type="transmembrane region" description="Helical" evidence="2">
    <location>
        <begin position="100"/>
        <end position="120"/>
    </location>
</feature>
<gene>
    <name evidence="3" type="ORF">DR950_02885</name>
</gene>
<dbReference type="AlphaFoldDB" id="A0A373A381"/>
<accession>A0A373A381</accession>
<comment type="caution">
    <text evidence="3">The sequence shown here is derived from an EMBL/GenBank/DDBJ whole genome shotgun (WGS) entry which is preliminary data.</text>
</comment>
<evidence type="ECO:0000256" key="2">
    <source>
        <dbReference type="SAM" id="Phobius"/>
    </source>
</evidence>
<keyword evidence="2" id="KW-0812">Transmembrane</keyword>
<keyword evidence="2" id="KW-1133">Transmembrane helix</keyword>
<feature type="transmembrane region" description="Helical" evidence="2">
    <location>
        <begin position="203"/>
        <end position="222"/>
    </location>
</feature>
<feature type="region of interest" description="Disordered" evidence="1">
    <location>
        <begin position="273"/>
        <end position="310"/>
    </location>
</feature>
<feature type="transmembrane region" description="Helical" evidence="2">
    <location>
        <begin position="173"/>
        <end position="191"/>
    </location>
</feature>
<name>A0A373A381_9ACTN</name>
<keyword evidence="2" id="KW-0472">Membrane</keyword>
<evidence type="ECO:0000313" key="4">
    <source>
        <dbReference type="Proteomes" id="UP000263377"/>
    </source>
</evidence>
<dbReference type="Proteomes" id="UP000263377">
    <property type="component" value="Unassembled WGS sequence"/>
</dbReference>
<dbReference type="EMBL" id="QVIG01000001">
    <property type="protein sequence ID" value="RGD62618.1"/>
    <property type="molecule type" value="Genomic_DNA"/>
</dbReference>
<sequence length="310" mass="32254">MPRVLAPDRRAEACPVRTAWHRLRSVCGRAWGHGREIELMQRSLAFAALFFVTLVPLLMVIAAASPARGNGIAQWITDGLGLSPRGGQAVETLFSSRGQVLSTTTGFSLAALAFFGVSLTGAMQGAYERIWGLPRGPWHRVGRQVVALAGLTGYLVLAAWSGVPWQHTAVQPTLRILATVLGGLLLFWWLPRFLLGARAPRRGLVPGAVATMVALAGLRLFSRLVFAPLLVSNAVSYGTVGAVLVVQSWLIGVGFTVYGGSLVGWALSGGDRSAAGDGGEGGRGTPAAGEEPADEAGGAPGGTPPGEADD</sequence>
<proteinExistence type="predicted"/>
<feature type="transmembrane region" description="Helical" evidence="2">
    <location>
        <begin position="44"/>
        <end position="65"/>
    </location>
</feature>
<organism evidence="3 4">
    <name type="scientific">Kitasatospora xanthocidica</name>
    <dbReference type="NCBI Taxonomy" id="83382"/>
    <lineage>
        <taxon>Bacteria</taxon>
        <taxon>Bacillati</taxon>
        <taxon>Actinomycetota</taxon>
        <taxon>Actinomycetes</taxon>
        <taxon>Kitasatosporales</taxon>
        <taxon>Streptomycetaceae</taxon>
        <taxon>Kitasatospora</taxon>
    </lineage>
</organism>